<dbReference type="Proteomes" id="UP000249547">
    <property type="component" value="Unassembled WGS sequence"/>
</dbReference>
<evidence type="ECO:0000313" key="3">
    <source>
        <dbReference type="Proteomes" id="UP000249547"/>
    </source>
</evidence>
<evidence type="ECO:0000256" key="1">
    <source>
        <dbReference type="SAM" id="Phobius"/>
    </source>
</evidence>
<dbReference type="EMBL" id="QLLL01000002">
    <property type="protein sequence ID" value="RAJ08727.1"/>
    <property type="molecule type" value="Genomic_DNA"/>
</dbReference>
<organism evidence="2 3">
    <name type="scientific">Chitinophaga skermanii</name>
    <dbReference type="NCBI Taxonomy" id="331697"/>
    <lineage>
        <taxon>Bacteria</taxon>
        <taxon>Pseudomonadati</taxon>
        <taxon>Bacteroidota</taxon>
        <taxon>Chitinophagia</taxon>
        <taxon>Chitinophagales</taxon>
        <taxon>Chitinophagaceae</taxon>
        <taxon>Chitinophaga</taxon>
    </lineage>
</organism>
<accession>A0A327R4B8</accession>
<gene>
    <name evidence="2" type="ORF">LX64_01381</name>
</gene>
<dbReference type="RefSeq" id="WP_111596842.1">
    <property type="nucleotide sequence ID" value="NZ_QLLL01000002.1"/>
</dbReference>
<sequence length="154" mass="16801">MHTFILLLVSIVGATLTFYINEHMKQGPVRSSALLSLVVASLCHLCVGLLPVYLAKNIPIVFIGSSFIGMVSKKVLSNYAMIGFAGLIFCLVYLNASRFFNGYGGALGTSAAISLLAVLSLPIVRKHGKFTNGFNQLRKIMFGKEKKDEKQEEL</sequence>
<protein>
    <submittedName>
        <fullName evidence="2">Uncharacterized protein</fullName>
    </submittedName>
</protein>
<feature type="transmembrane region" description="Helical" evidence="1">
    <location>
        <begin position="102"/>
        <end position="124"/>
    </location>
</feature>
<keyword evidence="1" id="KW-0472">Membrane</keyword>
<evidence type="ECO:0000313" key="2">
    <source>
        <dbReference type="EMBL" id="RAJ08727.1"/>
    </source>
</evidence>
<feature type="transmembrane region" description="Helical" evidence="1">
    <location>
        <begin position="76"/>
        <end position="96"/>
    </location>
</feature>
<dbReference type="AlphaFoldDB" id="A0A327R4B8"/>
<comment type="caution">
    <text evidence="2">The sequence shown here is derived from an EMBL/GenBank/DDBJ whole genome shotgun (WGS) entry which is preliminary data.</text>
</comment>
<feature type="transmembrane region" description="Helical" evidence="1">
    <location>
        <begin position="33"/>
        <end position="55"/>
    </location>
</feature>
<reference evidence="2 3" key="1">
    <citation type="submission" date="2018-06" db="EMBL/GenBank/DDBJ databases">
        <title>Genomic Encyclopedia of Archaeal and Bacterial Type Strains, Phase II (KMG-II): from individual species to whole genera.</title>
        <authorList>
            <person name="Goeker M."/>
        </authorList>
    </citation>
    <scope>NUCLEOTIDE SEQUENCE [LARGE SCALE GENOMIC DNA]</scope>
    <source>
        <strain evidence="2 3">DSM 23857</strain>
    </source>
</reference>
<proteinExistence type="predicted"/>
<keyword evidence="1" id="KW-1133">Transmembrane helix</keyword>
<name>A0A327R4B8_9BACT</name>
<keyword evidence="1" id="KW-0812">Transmembrane</keyword>
<keyword evidence="3" id="KW-1185">Reference proteome</keyword>
<dbReference type="OrthoDB" id="768533at2"/>